<feature type="domain" description="Indole-3-glycerol phosphate synthase" evidence="9">
    <location>
        <begin position="3"/>
        <end position="255"/>
    </location>
</feature>
<name>A0A523V1T1_UNCAE</name>
<dbReference type="UniPathway" id="UPA00035">
    <property type="reaction ID" value="UER00043"/>
</dbReference>
<dbReference type="PANTHER" id="PTHR22854">
    <property type="entry name" value="TRYPTOPHAN BIOSYNTHESIS PROTEIN"/>
    <property type="match status" value="1"/>
</dbReference>
<dbReference type="PROSITE" id="PS00614">
    <property type="entry name" value="IGPS"/>
    <property type="match status" value="1"/>
</dbReference>
<comment type="pathway">
    <text evidence="2 8">Amino-acid biosynthesis; L-tryptophan biosynthesis; L-tryptophan from chorismate: step 4/5.</text>
</comment>
<evidence type="ECO:0000256" key="2">
    <source>
        <dbReference type="ARBA" id="ARBA00004696"/>
    </source>
</evidence>
<protein>
    <recommendedName>
        <fullName evidence="8">Indole-3-glycerol phosphate synthase</fullName>
        <shortName evidence="8">IGPS</shortName>
        <ecNumber evidence="8">4.1.1.48</ecNumber>
    </recommendedName>
</protein>
<sequence>MILTQIVNNKLKEVAQRKERVPLQALTSKIAALTPTRNFREAISSLAEINIIAEIKKSSPSTGIITQNYDPEKLARIYEENGASAISVLTDKKFFGGDLEDLAKVRKVSSLPILAKEFILDEYQIYEARLLGADAILLIARLLSREKLKKYLDLALKLDLECLVEIHEEKEWGKIKDLPLDVVGVNNRNLASLKVDIEVSFNLIKKIPSHKIIVSESGIDSREDIDRLREAGVDAFLVGEALLKSRDTGKKLRELAGR</sequence>
<evidence type="ECO:0000256" key="3">
    <source>
        <dbReference type="ARBA" id="ARBA00022605"/>
    </source>
</evidence>
<dbReference type="FunFam" id="3.20.20.70:FF:000024">
    <property type="entry name" value="Indole-3-glycerol phosphate synthase"/>
    <property type="match status" value="1"/>
</dbReference>
<dbReference type="InterPro" id="IPR045186">
    <property type="entry name" value="Indole-3-glycerol_P_synth"/>
</dbReference>
<evidence type="ECO:0000313" key="10">
    <source>
        <dbReference type="EMBL" id="TET48690.1"/>
    </source>
</evidence>
<dbReference type="HAMAP" id="MF_00134_A">
    <property type="entry name" value="IGPS_A"/>
    <property type="match status" value="1"/>
</dbReference>
<dbReference type="PANTHER" id="PTHR22854:SF2">
    <property type="entry name" value="INDOLE-3-GLYCEROL-PHOSPHATE SYNTHASE"/>
    <property type="match status" value="1"/>
</dbReference>
<evidence type="ECO:0000313" key="11">
    <source>
        <dbReference type="Proteomes" id="UP000320679"/>
    </source>
</evidence>
<evidence type="ECO:0000256" key="7">
    <source>
        <dbReference type="ARBA" id="ARBA00023239"/>
    </source>
</evidence>
<dbReference type="InterPro" id="IPR013785">
    <property type="entry name" value="Aldolase_TIM"/>
</dbReference>
<gene>
    <name evidence="8 10" type="primary">trpC</name>
    <name evidence="10" type="ORF">E3J59_00250</name>
</gene>
<dbReference type="GO" id="GO:0000162">
    <property type="term" value="P:L-tryptophan biosynthetic process"/>
    <property type="evidence" value="ECO:0007669"/>
    <property type="project" value="UniProtKB-UniRule"/>
</dbReference>
<dbReference type="Pfam" id="PF00218">
    <property type="entry name" value="IGPS"/>
    <property type="match status" value="1"/>
</dbReference>
<evidence type="ECO:0000256" key="6">
    <source>
        <dbReference type="ARBA" id="ARBA00023141"/>
    </source>
</evidence>
<reference evidence="10 11" key="1">
    <citation type="submission" date="2019-03" db="EMBL/GenBank/DDBJ databases">
        <title>Metabolic potential of uncultured bacteria and archaea associated with petroleum seepage in deep-sea sediments.</title>
        <authorList>
            <person name="Dong X."/>
            <person name="Hubert C."/>
        </authorList>
    </citation>
    <scope>NUCLEOTIDE SEQUENCE [LARGE SCALE GENOMIC DNA]</scope>
    <source>
        <strain evidence="10">E29_bin78</strain>
    </source>
</reference>
<dbReference type="Gene3D" id="3.20.20.70">
    <property type="entry name" value="Aldolase class I"/>
    <property type="match status" value="1"/>
</dbReference>
<dbReference type="GO" id="GO:0004640">
    <property type="term" value="F:phosphoribosylanthranilate isomerase activity"/>
    <property type="evidence" value="ECO:0007669"/>
    <property type="project" value="TreeGrafter"/>
</dbReference>
<organism evidence="10 11">
    <name type="scientific">Aerophobetes bacterium</name>
    <dbReference type="NCBI Taxonomy" id="2030807"/>
    <lineage>
        <taxon>Bacteria</taxon>
        <taxon>Candidatus Aerophobota</taxon>
    </lineage>
</organism>
<evidence type="ECO:0000259" key="9">
    <source>
        <dbReference type="Pfam" id="PF00218"/>
    </source>
</evidence>
<keyword evidence="5 8" id="KW-0822">Tryptophan biosynthesis</keyword>
<dbReference type="Proteomes" id="UP000320679">
    <property type="component" value="Unassembled WGS sequence"/>
</dbReference>
<evidence type="ECO:0000256" key="8">
    <source>
        <dbReference type="HAMAP-Rule" id="MF_00134"/>
    </source>
</evidence>
<dbReference type="EC" id="4.1.1.48" evidence="8"/>
<dbReference type="AlphaFoldDB" id="A0A523V1T1"/>
<dbReference type="GO" id="GO:0004425">
    <property type="term" value="F:indole-3-glycerol-phosphate synthase activity"/>
    <property type="evidence" value="ECO:0007669"/>
    <property type="project" value="UniProtKB-UniRule"/>
</dbReference>
<dbReference type="InterPro" id="IPR013798">
    <property type="entry name" value="Indole-3-glycerol_P_synth_dom"/>
</dbReference>
<keyword evidence="6 8" id="KW-0057">Aromatic amino acid biosynthesis</keyword>
<proteinExistence type="inferred from homology"/>
<dbReference type="InterPro" id="IPR001468">
    <property type="entry name" value="Indole-3-GlycerolPSynthase_CS"/>
</dbReference>
<comment type="catalytic activity">
    <reaction evidence="1 8">
        <text>1-(2-carboxyphenylamino)-1-deoxy-D-ribulose 5-phosphate + H(+) = (1S,2R)-1-C-(indol-3-yl)glycerol 3-phosphate + CO2 + H2O</text>
        <dbReference type="Rhea" id="RHEA:23476"/>
        <dbReference type="ChEBI" id="CHEBI:15377"/>
        <dbReference type="ChEBI" id="CHEBI:15378"/>
        <dbReference type="ChEBI" id="CHEBI:16526"/>
        <dbReference type="ChEBI" id="CHEBI:58613"/>
        <dbReference type="ChEBI" id="CHEBI:58866"/>
        <dbReference type="EC" id="4.1.1.48"/>
    </reaction>
</comment>
<dbReference type="NCBIfam" id="NF001377">
    <property type="entry name" value="PRK00278.2-4"/>
    <property type="match status" value="1"/>
</dbReference>
<keyword evidence="7 8" id="KW-0456">Lyase</keyword>
<comment type="similarity">
    <text evidence="8">Belongs to the TrpC family.</text>
</comment>
<evidence type="ECO:0000256" key="5">
    <source>
        <dbReference type="ARBA" id="ARBA00022822"/>
    </source>
</evidence>
<dbReference type="CDD" id="cd00331">
    <property type="entry name" value="IGPS"/>
    <property type="match status" value="1"/>
</dbReference>
<dbReference type="EMBL" id="SOJK01000007">
    <property type="protein sequence ID" value="TET48690.1"/>
    <property type="molecule type" value="Genomic_DNA"/>
</dbReference>
<accession>A0A523V1T1</accession>
<dbReference type="HAMAP" id="MF_00134_B">
    <property type="entry name" value="IGPS_B"/>
    <property type="match status" value="1"/>
</dbReference>
<comment type="caution">
    <text evidence="10">The sequence shown here is derived from an EMBL/GenBank/DDBJ whole genome shotgun (WGS) entry which is preliminary data.</text>
</comment>
<dbReference type="SUPFAM" id="SSF51366">
    <property type="entry name" value="Ribulose-phoshate binding barrel"/>
    <property type="match status" value="1"/>
</dbReference>
<keyword evidence="3 8" id="KW-0028">Amino-acid biosynthesis</keyword>
<dbReference type="InterPro" id="IPR011060">
    <property type="entry name" value="RibuloseP-bd_barrel"/>
</dbReference>
<keyword evidence="4 8" id="KW-0210">Decarboxylase</keyword>
<evidence type="ECO:0000256" key="4">
    <source>
        <dbReference type="ARBA" id="ARBA00022793"/>
    </source>
</evidence>
<evidence type="ECO:0000256" key="1">
    <source>
        <dbReference type="ARBA" id="ARBA00001633"/>
    </source>
</evidence>